<name>A0AA97J719_EUBMA</name>
<dbReference type="InterPro" id="IPR036236">
    <property type="entry name" value="Znf_C2H2_sf"/>
</dbReference>
<keyword evidence="8" id="KW-0805">Transcription regulation</keyword>
<evidence type="ECO:0000256" key="10">
    <source>
        <dbReference type="ARBA" id="ARBA00023163"/>
    </source>
</evidence>
<evidence type="ECO:0000256" key="11">
    <source>
        <dbReference type="ARBA" id="ARBA00023242"/>
    </source>
</evidence>
<dbReference type="GO" id="GO:0000981">
    <property type="term" value="F:DNA-binding transcription factor activity, RNA polymerase II-specific"/>
    <property type="evidence" value="ECO:0007669"/>
    <property type="project" value="TreeGrafter"/>
</dbReference>
<dbReference type="SMART" id="SM00349">
    <property type="entry name" value="KRAB"/>
    <property type="match status" value="1"/>
</dbReference>
<dbReference type="Proteomes" id="UP001190640">
    <property type="component" value="Chromosome 4"/>
</dbReference>
<dbReference type="FunFam" id="3.30.160.60:FF:000250">
    <property type="entry name" value="zinc finger protein 197 isoform X1"/>
    <property type="match status" value="1"/>
</dbReference>
<dbReference type="GO" id="GO:0000977">
    <property type="term" value="F:RNA polymerase II transcription regulatory region sequence-specific DNA binding"/>
    <property type="evidence" value="ECO:0007669"/>
    <property type="project" value="TreeGrafter"/>
</dbReference>
<evidence type="ECO:0000256" key="2">
    <source>
        <dbReference type="ARBA" id="ARBA00004123"/>
    </source>
</evidence>
<evidence type="ECO:0000256" key="5">
    <source>
        <dbReference type="ARBA" id="ARBA00022737"/>
    </source>
</evidence>
<keyword evidence="5" id="KW-0677">Repeat</keyword>
<accession>A0AA97J719</accession>
<feature type="region of interest" description="Disordered" evidence="13">
    <location>
        <begin position="85"/>
        <end position="149"/>
    </location>
</feature>
<dbReference type="CDD" id="cd07765">
    <property type="entry name" value="KRAB_A-box"/>
    <property type="match status" value="1"/>
</dbReference>
<evidence type="ECO:0000259" key="15">
    <source>
        <dbReference type="PROSITE" id="PS50805"/>
    </source>
</evidence>
<feature type="domain" description="C2H2-type" evidence="14">
    <location>
        <begin position="246"/>
        <end position="273"/>
    </location>
</feature>
<dbReference type="Gene3D" id="3.30.160.60">
    <property type="entry name" value="Classic Zinc Finger"/>
    <property type="match status" value="6"/>
</dbReference>
<gene>
    <name evidence="17" type="primary">LOC129327982</name>
</gene>
<evidence type="ECO:0000256" key="7">
    <source>
        <dbReference type="ARBA" id="ARBA00022833"/>
    </source>
</evidence>
<reference evidence="17" key="1">
    <citation type="submission" date="2025-08" db="UniProtKB">
        <authorList>
            <consortium name="RefSeq"/>
        </authorList>
    </citation>
    <scope>IDENTIFICATION</scope>
    <source>
        <tissue evidence="17">Blood</tissue>
    </source>
</reference>
<dbReference type="GO" id="GO:0008270">
    <property type="term" value="F:zinc ion binding"/>
    <property type="evidence" value="ECO:0007669"/>
    <property type="project" value="UniProtKB-KW"/>
</dbReference>
<dbReference type="InterPro" id="IPR013087">
    <property type="entry name" value="Znf_C2H2_type"/>
</dbReference>
<evidence type="ECO:0000256" key="9">
    <source>
        <dbReference type="ARBA" id="ARBA00023125"/>
    </source>
</evidence>
<dbReference type="PROSITE" id="PS00028">
    <property type="entry name" value="ZINC_FINGER_C2H2_1"/>
    <property type="match status" value="2"/>
</dbReference>
<feature type="domain" description="C2H2-type" evidence="14">
    <location>
        <begin position="203"/>
        <end position="245"/>
    </location>
</feature>
<dbReference type="FunFam" id="3.30.160.60:FF:000620">
    <property type="entry name" value="Zinc finger protein 263"/>
    <property type="match status" value="1"/>
</dbReference>
<comment type="subcellular location">
    <subcellularLocation>
        <location evidence="2">Nucleus</location>
    </subcellularLocation>
</comment>
<dbReference type="Pfam" id="PF01352">
    <property type="entry name" value="KRAB"/>
    <property type="match status" value="1"/>
</dbReference>
<dbReference type="AlphaFoldDB" id="A0AA97J719"/>
<evidence type="ECO:0000256" key="1">
    <source>
        <dbReference type="ARBA" id="ARBA00003767"/>
    </source>
</evidence>
<sequence>MELQGGWFLSRFPGATGGFGFCAFAGGSSQMSFEEVALFFTEEEWALLDPDQRKLYWEVMQENYETLVSLAADVREITREKEQGRAIVGENEDREAKPGDQVVPKKWQSSKRESKQNQRKKLLAHQSRKIPEVPGHSEMQKKKRKHKGPMNIKALRRKLKISQNISTCWKTYKCLEFGKTFFQKSKLIKNQRMHTGEKLYKCFECGKNFSLNSDLTKHQKLECGKSFVQKVTLTRHQKTHTGEKLYKCLECGKSFSRKYTLTCHQKVHSGEKPYKCLECGKSFSMNSNLTGHQKIHRGEKPHKCLECGKRFSMNTHLTRHQKVQEEEARGLSRHAVPEEPRSQETWRGEGGCRPRSASLEALGMEDYYKVMEVN</sequence>
<dbReference type="InterPro" id="IPR001909">
    <property type="entry name" value="KRAB"/>
</dbReference>
<dbReference type="PROSITE" id="PS50805">
    <property type="entry name" value="KRAB"/>
    <property type="match status" value="1"/>
</dbReference>
<feature type="domain" description="C2H2-type" evidence="14">
    <location>
        <begin position="274"/>
        <end position="301"/>
    </location>
</feature>
<evidence type="ECO:0000256" key="3">
    <source>
        <dbReference type="ARBA" id="ARBA00006991"/>
    </source>
</evidence>
<dbReference type="PANTHER" id="PTHR24381:SF393">
    <property type="entry name" value="CHROMATIN-LINKED ADAPTOR FOR MSL PROTEINS, ISOFORM B"/>
    <property type="match status" value="1"/>
</dbReference>
<feature type="compositionally biased region" description="Basic residues" evidence="13">
    <location>
        <begin position="117"/>
        <end position="128"/>
    </location>
</feature>
<dbReference type="InterPro" id="IPR036051">
    <property type="entry name" value="KRAB_dom_sf"/>
</dbReference>
<evidence type="ECO:0000259" key="14">
    <source>
        <dbReference type="PROSITE" id="PS50157"/>
    </source>
</evidence>
<dbReference type="Gene3D" id="6.10.140.140">
    <property type="match status" value="1"/>
</dbReference>
<dbReference type="SMART" id="SM00355">
    <property type="entry name" value="ZnF_C2H2"/>
    <property type="match status" value="5"/>
</dbReference>
<evidence type="ECO:0000256" key="12">
    <source>
        <dbReference type="PROSITE-ProRule" id="PRU00042"/>
    </source>
</evidence>
<keyword evidence="16" id="KW-1185">Reference proteome</keyword>
<dbReference type="PROSITE" id="PS50157">
    <property type="entry name" value="ZINC_FINGER_C2H2_2"/>
    <property type="match status" value="5"/>
</dbReference>
<keyword evidence="7" id="KW-0862">Zinc</keyword>
<evidence type="ECO:0000256" key="4">
    <source>
        <dbReference type="ARBA" id="ARBA00022723"/>
    </source>
</evidence>
<dbReference type="GeneID" id="129327982"/>
<evidence type="ECO:0000256" key="8">
    <source>
        <dbReference type="ARBA" id="ARBA00023015"/>
    </source>
</evidence>
<dbReference type="RefSeq" id="XP_054832702.1">
    <property type="nucleotide sequence ID" value="XM_054976727.1"/>
</dbReference>
<evidence type="ECO:0000313" key="16">
    <source>
        <dbReference type="Proteomes" id="UP001190640"/>
    </source>
</evidence>
<dbReference type="KEGG" id="emc:129327982"/>
<feature type="domain" description="C2H2-type" evidence="14">
    <location>
        <begin position="302"/>
        <end position="329"/>
    </location>
</feature>
<dbReference type="SUPFAM" id="SSF57667">
    <property type="entry name" value="beta-beta-alpha zinc fingers"/>
    <property type="match status" value="3"/>
</dbReference>
<feature type="domain" description="KRAB" evidence="15">
    <location>
        <begin position="31"/>
        <end position="105"/>
    </location>
</feature>
<comment type="similarity">
    <text evidence="3">Belongs to the krueppel C2H2-type zinc-finger protein family.</text>
</comment>
<evidence type="ECO:0000256" key="13">
    <source>
        <dbReference type="SAM" id="MobiDB-lite"/>
    </source>
</evidence>
<feature type="domain" description="C2H2-type" evidence="14">
    <location>
        <begin position="172"/>
        <end position="199"/>
    </location>
</feature>
<feature type="region of interest" description="Disordered" evidence="13">
    <location>
        <begin position="325"/>
        <end position="352"/>
    </location>
</feature>
<keyword evidence="9" id="KW-0238">DNA-binding</keyword>
<protein>
    <submittedName>
        <fullName evidence="17">Zinc finger protein 85-like</fullName>
    </submittedName>
</protein>
<comment type="function">
    <text evidence="1">May be involved in transcriptional regulation.</text>
</comment>
<keyword evidence="11" id="KW-0539">Nucleus</keyword>
<dbReference type="GO" id="GO:0005634">
    <property type="term" value="C:nucleus"/>
    <property type="evidence" value="ECO:0007669"/>
    <property type="project" value="UniProtKB-SubCell"/>
</dbReference>
<dbReference type="Pfam" id="PF00096">
    <property type="entry name" value="zf-C2H2"/>
    <property type="match status" value="5"/>
</dbReference>
<evidence type="ECO:0000313" key="17">
    <source>
        <dbReference type="RefSeq" id="XP_054832702.1"/>
    </source>
</evidence>
<keyword evidence="4" id="KW-0479">Metal-binding</keyword>
<keyword evidence="10" id="KW-0804">Transcription</keyword>
<keyword evidence="6 12" id="KW-0863">Zinc-finger</keyword>
<organism evidence="16 17">
    <name type="scientific">Eublepharis macularius</name>
    <name type="common">Leopard gecko</name>
    <name type="synonym">Cyrtodactylus macularius</name>
    <dbReference type="NCBI Taxonomy" id="481883"/>
    <lineage>
        <taxon>Eukaryota</taxon>
        <taxon>Metazoa</taxon>
        <taxon>Chordata</taxon>
        <taxon>Craniata</taxon>
        <taxon>Vertebrata</taxon>
        <taxon>Euteleostomi</taxon>
        <taxon>Lepidosauria</taxon>
        <taxon>Squamata</taxon>
        <taxon>Bifurcata</taxon>
        <taxon>Gekkota</taxon>
        <taxon>Eublepharidae</taxon>
        <taxon>Eublepharinae</taxon>
        <taxon>Eublepharis</taxon>
    </lineage>
</organism>
<evidence type="ECO:0000256" key="6">
    <source>
        <dbReference type="ARBA" id="ARBA00022771"/>
    </source>
</evidence>
<proteinExistence type="inferred from homology"/>
<dbReference type="FunFam" id="3.30.160.60:FF:002343">
    <property type="entry name" value="Zinc finger protein 33A"/>
    <property type="match status" value="3"/>
</dbReference>
<dbReference type="PANTHER" id="PTHR24381">
    <property type="entry name" value="ZINC FINGER PROTEIN"/>
    <property type="match status" value="1"/>
</dbReference>
<dbReference type="SUPFAM" id="SSF109640">
    <property type="entry name" value="KRAB domain (Kruppel-associated box)"/>
    <property type="match status" value="1"/>
</dbReference>